<dbReference type="AlphaFoldDB" id="Q0AL69"/>
<dbReference type="GO" id="GO:0044550">
    <property type="term" value="P:secondary metabolite biosynthetic process"/>
    <property type="evidence" value="ECO:0007669"/>
    <property type="project" value="TreeGrafter"/>
</dbReference>
<dbReference type="Proteomes" id="UP000001964">
    <property type="component" value="Chromosome"/>
</dbReference>
<dbReference type="HOGENOM" id="CLU_000022_59_10_5"/>
<evidence type="ECO:0000313" key="7">
    <source>
        <dbReference type="EMBL" id="ABI66974.1"/>
    </source>
</evidence>
<accession>Q0AL69</accession>
<dbReference type="Pfam" id="PF00501">
    <property type="entry name" value="AMP-binding"/>
    <property type="match status" value="1"/>
</dbReference>
<evidence type="ECO:0000256" key="2">
    <source>
        <dbReference type="ARBA" id="ARBA00022598"/>
    </source>
</evidence>
<dbReference type="Gene3D" id="3.30.300.30">
    <property type="match status" value="1"/>
</dbReference>
<dbReference type="InterPro" id="IPR045851">
    <property type="entry name" value="AMP-bd_C_sf"/>
</dbReference>
<evidence type="ECO:0000259" key="5">
    <source>
        <dbReference type="Pfam" id="PF00501"/>
    </source>
</evidence>
<sequence>MTAGRRVGEDVMTELQPSGHADRFTRLNLPPREQWPDLVFDLPELAYPDRLNCGTELLDRTVDKGLGDRMAVYSKARSLTYAGLLAEANRLAHYLVDEMGIIPGNRVLLHGPNGVDLMVAWYAVMKTGAVAVTTMPMFRAGELAKVIAKGQVGHALCDPALVEAVREAARSEPVLARIECWGEDSELAAALPGKPADFDNADTARDDVALLAFTSGTTGQPKACAHFHSSVLAMADTFGRHGLVPDSDEIYTGTPPFAFTFGLGAFVVFPARAGIAVALPDKPGFDALCECIETFKATTLFTAPMGYRALMANWDTHDLSSLRKCVSAGEHLPAAISDAFHECSGLRLIDGIGATELIHIFIAGSGEPVRVGSTGRVVPGYQARLIGDDGDEVPVGEVGRLAVRGPTGCLYLKDDRQAGYVQDGWNLTGDLFRRDEDGYFWYFSRADDLIVSSGYNIAGPEVEQALLTHPAVAECAVVGAPDAERGTIVKAFVVLKAGHCAGETLACALQDHVKATIAPYKYPRAVAFLDSLPKTQTGKLQRFKLR</sequence>
<dbReference type="EMBL" id="CP000449">
    <property type="protein sequence ID" value="ABI66974.1"/>
    <property type="molecule type" value="Genomic_DNA"/>
</dbReference>
<dbReference type="InterPro" id="IPR020845">
    <property type="entry name" value="AMP-binding_CS"/>
</dbReference>
<evidence type="ECO:0000256" key="4">
    <source>
        <dbReference type="ARBA" id="ARBA00022840"/>
    </source>
</evidence>
<comment type="similarity">
    <text evidence="1">Belongs to the ATP-dependent AMP-binding enzyme family.</text>
</comment>
<dbReference type="KEGG" id="mmr:Mmar10_2688"/>
<organism evidence="7 8">
    <name type="scientific">Maricaulis maris (strain MCS10)</name>
    <name type="common">Caulobacter maris</name>
    <dbReference type="NCBI Taxonomy" id="394221"/>
    <lineage>
        <taxon>Bacteria</taxon>
        <taxon>Pseudomonadati</taxon>
        <taxon>Pseudomonadota</taxon>
        <taxon>Alphaproteobacteria</taxon>
        <taxon>Maricaulales</taxon>
        <taxon>Maricaulaceae</taxon>
        <taxon>Maricaulis</taxon>
    </lineage>
</organism>
<keyword evidence="8" id="KW-1185">Reference proteome</keyword>
<dbReference type="STRING" id="394221.Mmar10_2688"/>
<feature type="domain" description="AMP-dependent synthetase/ligase" evidence="5">
    <location>
        <begin position="66"/>
        <end position="407"/>
    </location>
</feature>
<dbReference type="GO" id="GO:0005524">
    <property type="term" value="F:ATP binding"/>
    <property type="evidence" value="ECO:0007669"/>
    <property type="project" value="UniProtKB-KW"/>
</dbReference>
<gene>
    <name evidence="7" type="ordered locus">Mmar10_2688</name>
</gene>
<dbReference type="SUPFAM" id="SSF56801">
    <property type="entry name" value="Acetyl-CoA synthetase-like"/>
    <property type="match status" value="1"/>
</dbReference>
<feature type="domain" description="AMP-binding enzyme C-terminal" evidence="6">
    <location>
        <begin position="461"/>
        <end position="539"/>
    </location>
</feature>
<dbReference type="InterPro" id="IPR042099">
    <property type="entry name" value="ANL_N_sf"/>
</dbReference>
<dbReference type="Gene3D" id="3.40.50.12780">
    <property type="entry name" value="N-terminal domain of ligase-like"/>
    <property type="match status" value="1"/>
</dbReference>
<keyword evidence="2 7" id="KW-0436">Ligase</keyword>
<dbReference type="GO" id="GO:0016878">
    <property type="term" value="F:acid-thiol ligase activity"/>
    <property type="evidence" value="ECO:0007669"/>
    <property type="project" value="TreeGrafter"/>
</dbReference>
<keyword evidence="4" id="KW-0067">ATP-binding</keyword>
<evidence type="ECO:0000259" key="6">
    <source>
        <dbReference type="Pfam" id="PF13193"/>
    </source>
</evidence>
<dbReference type="InterPro" id="IPR025110">
    <property type="entry name" value="AMP-bd_C"/>
</dbReference>
<evidence type="ECO:0000256" key="3">
    <source>
        <dbReference type="ARBA" id="ARBA00022741"/>
    </source>
</evidence>
<dbReference type="PROSITE" id="PS00455">
    <property type="entry name" value="AMP_BINDING"/>
    <property type="match status" value="1"/>
</dbReference>
<dbReference type="eggNOG" id="COG0365">
    <property type="taxonomic scope" value="Bacteria"/>
</dbReference>
<dbReference type="GO" id="GO:0016405">
    <property type="term" value="F:CoA-ligase activity"/>
    <property type="evidence" value="ECO:0007669"/>
    <property type="project" value="UniProtKB-ARBA"/>
</dbReference>
<keyword evidence="3" id="KW-0547">Nucleotide-binding</keyword>
<proteinExistence type="inferred from homology"/>
<dbReference type="FunFam" id="3.30.300.30:FF:000005">
    <property type="entry name" value="Acyl-coenzyme A synthetase ACSM5, mitochondrial"/>
    <property type="match status" value="1"/>
</dbReference>
<protein>
    <submittedName>
        <fullName evidence="7">Anthranilate--CoA ligase</fullName>
    </submittedName>
</protein>
<dbReference type="Pfam" id="PF13193">
    <property type="entry name" value="AMP-binding_C"/>
    <property type="match status" value="1"/>
</dbReference>
<evidence type="ECO:0000313" key="8">
    <source>
        <dbReference type="Proteomes" id="UP000001964"/>
    </source>
</evidence>
<name>Q0AL69_MARMM</name>
<dbReference type="PANTHER" id="PTHR43352:SF1">
    <property type="entry name" value="ANTHRANILATE--COA LIGASE"/>
    <property type="match status" value="1"/>
</dbReference>
<evidence type="ECO:0000256" key="1">
    <source>
        <dbReference type="ARBA" id="ARBA00006432"/>
    </source>
</evidence>
<dbReference type="PANTHER" id="PTHR43352">
    <property type="entry name" value="ACETYL-COA SYNTHETASE"/>
    <property type="match status" value="1"/>
</dbReference>
<reference evidence="7 8" key="1">
    <citation type="submission" date="2006-08" db="EMBL/GenBank/DDBJ databases">
        <title>Complete sequence of Maricaulis maris MCS10.</title>
        <authorList>
            <consortium name="US DOE Joint Genome Institute"/>
            <person name="Copeland A."/>
            <person name="Lucas S."/>
            <person name="Lapidus A."/>
            <person name="Barry K."/>
            <person name="Detter J.C."/>
            <person name="Glavina del Rio T."/>
            <person name="Hammon N."/>
            <person name="Israni S."/>
            <person name="Dalin E."/>
            <person name="Tice H."/>
            <person name="Pitluck S."/>
            <person name="Saunders E."/>
            <person name="Brettin T."/>
            <person name="Bruce D."/>
            <person name="Han C."/>
            <person name="Tapia R."/>
            <person name="Gilna P."/>
            <person name="Schmutz J."/>
            <person name="Larimer F."/>
            <person name="Land M."/>
            <person name="Hauser L."/>
            <person name="Kyrpides N."/>
            <person name="Mikhailova N."/>
            <person name="Viollier P."/>
            <person name="Stephens C."/>
            <person name="Richardson P."/>
        </authorList>
    </citation>
    <scope>NUCLEOTIDE SEQUENCE [LARGE SCALE GENOMIC DNA]</scope>
    <source>
        <strain evidence="7 8">MCS10</strain>
    </source>
</reference>
<dbReference type="InterPro" id="IPR000873">
    <property type="entry name" value="AMP-dep_synth/lig_dom"/>
</dbReference>